<dbReference type="Pfam" id="PF10934">
    <property type="entry name" value="Sheath_initiator"/>
    <property type="match status" value="1"/>
</dbReference>
<dbReference type="InterPro" id="IPR020288">
    <property type="entry name" value="Sheath_initiator"/>
</dbReference>
<dbReference type="AlphaFoldDB" id="A0AAW9H8N6"/>
<gene>
    <name evidence="1" type="ORF">SOV92_21450</name>
</gene>
<evidence type="ECO:0000313" key="2">
    <source>
        <dbReference type="Proteomes" id="UP001269968"/>
    </source>
</evidence>
<protein>
    <recommendedName>
        <fullName evidence="3">Phage protein</fullName>
    </recommendedName>
</protein>
<sequence length="116" mass="12669">MAETLSIALNNHSPYLDAAGNLALTTNLDACLQDCETAMLAQRSEMIYAMDEGVPYRQTSWDRYRPAQFEAAARTSLLAVNGVVRVRSFTFSFSGNTLSYSATIETEWGTGGISSE</sequence>
<organism evidence="1 2">
    <name type="scientific">Pectobacterium brasiliense</name>
    <dbReference type="NCBI Taxonomy" id="180957"/>
    <lineage>
        <taxon>Bacteria</taxon>
        <taxon>Pseudomonadati</taxon>
        <taxon>Pseudomonadota</taxon>
        <taxon>Gammaproteobacteria</taxon>
        <taxon>Enterobacterales</taxon>
        <taxon>Pectobacteriaceae</taxon>
        <taxon>Pectobacterium</taxon>
    </lineage>
</organism>
<dbReference type="RefSeq" id="WP_320715198.1">
    <property type="nucleotide sequence ID" value="NZ_JAXHOZ010000091.1"/>
</dbReference>
<proteinExistence type="predicted"/>
<evidence type="ECO:0008006" key="3">
    <source>
        <dbReference type="Google" id="ProtNLM"/>
    </source>
</evidence>
<dbReference type="EMBL" id="JAXHOZ010000091">
    <property type="protein sequence ID" value="MDY4380336.1"/>
    <property type="molecule type" value="Genomic_DNA"/>
</dbReference>
<dbReference type="Proteomes" id="UP001269968">
    <property type="component" value="Unassembled WGS sequence"/>
</dbReference>
<name>A0AAW9H8N6_9GAMM</name>
<accession>A0AAW9H8N6</accession>
<evidence type="ECO:0000313" key="1">
    <source>
        <dbReference type="EMBL" id="MDY4380336.1"/>
    </source>
</evidence>
<comment type="caution">
    <text evidence="1">The sequence shown here is derived from an EMBL/GenBank/DDBJ whole genome shotgun (WGS) entry which is preliminary data.</text>
</comment>
<reference evidence="1" key="1">
    <citation type="submission" date="2023-11" db="EMBL/GenBank/DDBJ databases">
        <title>Comparative genomics revealed phylogeny of phytopathogenic Pectobacterium aroidearum based on whole-genome sequencing and function of putative horizontal acquire islands in P. aroidearum PccS1.</title>
        <authorList>
            <person name="Fan J."/>
            <person name="Yang L."/>
        </authorList>
    </citation>
    <scope>NUCLEOTIDE SEQUENCE</scope>
    <source>
        <strain evidence="1">NJAU140</strain>
    </source>
</reference>